<keyword evidence="3" id="KW-1185">Reference proteome</keyword>
<feature type="region of interest" description="Disordered" evidence="1">
    <location>
        <begin position="1"/>
        <end position="20"/>
    </location>
</feature>
<dbReference type="EMBL" id="PGFA01000003">
    <property type="protein sequence ID" value="PJJ53305.1"/>
    <property type="molecule type" value="Genomic_DNA"/>
</dbReference>
<evidence type="ECO:0000256" key="1">
    <source>
        <dbReference type="SAM" id="MobiDB-lite"/>
    </source>
</evidence>
<gene>
    <name evidence="2" type="ORF">CLV45_3966</name>
</gene>
<evidence type="ECO:0000313" key="2">
    <source>
        <dbReference type="EMBL" id="PJJ53305.1"/>
    </source>
</evidence>
<feature type="compositionally biased region" description="Polar residues" evidence="1">
    <location>
        <begin position="1"/>
        <end position="11"/>
    </location>
</feature>
<comment type="caution">
    <text evidence="2">The sequence shown here is derived from an EMBL/GenBank/DDBJ whole genome shotgun (WGS) entry which is preliminary data.</text>
</comment>
<dbReference type="Proteomes" id="UP000228535">
    <property type="component" value="Unassembled WGS sequence"/>
</dbReference>
<proteinExistence type="predicted"/>
<sequence length="41" mass="4821">MQESYRQASDNLKTHTLIGLPEESRLRPTAFHKFSKDKWSS</sequence>
<accession>A0A2M9B5T0</accession>
<organism evidence="2 3">
    <name type="scientific">Hymenobacter chitinivorans DSM 11115</name>
    <dbReference type="NCBI Taxonomy" id="1121954"/>
    <lineage>
        <taxon>Bacteria</taxon>
        <taxon>Pseudomonadati</taxon>
        <taxon>Bacteroidota</taxon>
        <taxon>Cytophagia</taxon>
        <taxon>Cytophagales</taxon>
        <taxon>Hymenobacteraceae</taxon>
        <taxon>Hymenobacter</taxon>
    </lineage>
</organism>
<name>A0A2M9B5T0_9BACT</name>
<dbReference type="AlphaFoldDB" id="A0A2M9B5T0"/>
<reference evidence="2 3" key="1">
    <citation type="submission" date="2017-11" db="EMBL/GenBank/DDBJ databases">
        <title>Genomic Encyclopedia of Archaeal and Bacterial Type Strains, Phase II (KMG-II): From Individual Species to Whole Genera.</title>
        <authorList>
            <person name="Goeker M."/>
        </authorList>
    </citation>
    <scope>NUCLEOTIDE SEQUENCE [LARGE SCALE GENOMIC DNA]</scope>
    <source>
        <strain evidence="2 3">DSM 11115</strain>
    </source>
</reference>
<evidence type="ECO:0000313" key="3">
    <source>
        <dbReference type="Proteomes" id="UP000228535"/>
    </source>
</evidence>
<protein>
    <submittedName>
        <fullName evidence="2">Uncharacterized protein</fullName>
    </submittedName>
</protein>